<dbReference type="InterPro" id="IPR000182">
    <property type="entry name" value="GNAT_dom"/>
</dbReference>
<gene>
    <name evidence="4" type="ORF">LOT_0623</name>
</gene>
<evidence type="ECO:0000259" key="3">
    <source>
        <dbReference type="PROSITE" id="PS51186"/>
    </source>
</evidence>
<reference evidence="5" key="1">
    <citation type="journal article" date="2013" name="Genome Announc.">
        <title>Draft Genome Sequence of D-Branched-Chain Amino Acid Producer Lactobacillus otakiensis JCM 15040T, Isolated from a Traditional Japanese Pickle.</title>
        <authorList>
            <person name="Doi K."/>
            <person name="Mori K."/>
            <person name="Mutaguchi Y."/>
            <person name="Tashiro K."/>
            <person name="Fujino Y."/>
            <person name="Ohmori T."/>
            <person name="Kuhara S."/>
            <person name="Ohshima T."/>
        </authorList>
    </citation>
    <scope>NUCLEOTIDE SEQUENCE [LARGE SCALE GENOMIC DNA]</scope>
    <source>
        <strain evidence="5">JCM 15040</strain>
    </source>
</reference>
<proteinExistence type="predicted"/>
<dbReference type="PATRIC" id="fig|1423780.4.peg.1019"/>
<dbReference type="GO" id="GO:0016747">
    <property type="term" value="F:acyltransferase activity, transferring groups other than amino-acyl groups"/>
    <property type="evidence" value="ECO:0007669"/>
    <property type="project" value="InterPro"/>
</dbReference>
<keyword evidence="1 4" id="KW-0808">Transferase</keyword>
<dbReference type="eggNOG" id="COG0456">
    <property type="taxonomic scope" value="Bacteria"/>
</dbReference>
<evidence type="ECO:0000256" key="1">
    <source>
        <dbReference type="ARBA" id="ARBA00022679"/>
    </source>
</evidence>
<dbReference type="AlphaFoldDB" id="S4PNU5"/>
<organism evidence="4 5">
    <name type="scientific">Lentilactobacillus otakiensis DSM 19908 = JCM 15040</name>
    <dbReference type="NCBI Taxonomy" id="1423780"/>
    <lineage>
        <taxon>Bacteria</taxon>
        <taxon>Bacillati</taxon>
        <taxon>Bacillota</taxon>
        <taxon>Bacilli</taxon>
        <taxon>Lactobacillales</taxon>
        <taxon>Lactobacillaceae</taxon>
        <taxon>Lentilactobacillus</taxon>
    </lineage>
</organism>
<dbReference type="PANTHER" id="PTHR42919:SF8">
    <property type="entry name" value="N-ALPHA-ACETYLTRANSFERASE 50"/>
    <property type="match status" value="1"/>
</dbReference>
<evidence type="ECO:0000256" key="2">
    <source>
        <dbReference type="ARBA" id="ARBA00023315"/>
    </source>
</evidence>
<dbReference type="STRING" id="1423780.FD05_GL001011"/>
<dbReference type="Gene3D" id="3.40.630.30">
    <property type="match status" value="1"/>
</dbReference>
<comment type="caution">
    <text evidence="4">The sequence shown here is derived from an EMBL/GenBank/DDBJ whole genome shotgun (WGS) entry which is preliminary data.</text>
</comment>
<dbReference type="CDD" id="cd04301">
    <property type="entry name" value="NAT_SF"/>
    <property type="match status" value="1"/>
</dbReference>
<feature type="domain" description="N-acetyltransferase" evidence="3">
    <location>
        <begin position="14"/>
        <end position="182"/>
    </location>
</feature>
<protein>
    <submittedName>
        <fullName evidence="4">Spermine/spermidine N-acetyltransferase</fullName>
    </submittedName>
</protein>
<evidence type="ECO:0000313" key="4">
    <source>
        <dbReference type="EMBL" id="GAD16085.1"/>
    </source>
</evidence>
<keyword evidence="5" id="KW-1185">Reference proteome</keyword>
<dbReference type="InterPro" id="IPR016181">
    <property type="entry name" value="Acyl_CoA_acyltransferase"/>
</dbReference>
<dbReference type="EMBL" id="BASH01000001">
    <property type="protein sequence ID" value="GAD16085.1"/>
    <property type="molecule type" value="Genomic_DNA"/>
</dbReference>
<dbReference type="OrthoDB" id="7205533at2"/>
<dbReference type="PANTHER" id="PTHR42919">
    <property type="entry name" value="N-ALPHA-ACETYLTRANSFERASE"/>
    <property type="match status" value="1"/>
</dbReference>
<dbReference type="Proteomes" id="UP000016361">
    <property type="component" value="Unassembled WGS sequence"/>
</dbReference>
<evidence type="ECO:0000313" key="5">
    <source>
        <dbReference type="Proteomes" id="UP000016361"/>
    </source>
</evidence>
<keyword evidence="2" id="KW-0012">Acyltransferase</keyword>
<sequence>MGLLKRVKELVVKIIVRKCTPADIIDLQQISGETFRDTFGPVNSSENVEKYIKESYSFDRLTQEINNPDSDFYFALANGKIAGYLKVNVGDAQTEDTGPTSFEIQRIYVRKAFKRHGIGSKMMDKALTIAKEKHCSPVWLGVWEHNFPAQALYQKFGFKQTGDHAFILGKSRQRDLIMSKKI</sequence>
<dbReference type="PROSITE" id="PS51186">
    <property type="entry name" value="GNAT"/>
    <property type="match status" value="1"/>
</dbReference>
<accession>S4PNU5</accession>
<dbReference type="SUPFAM" id="SSF55729">
    <property type="entry name" value="Acyl-CoA N-acyltransferases (Nat)"/>
    <property type="match status" value="1"/>
</dbReference>
<name>S4PNU5_9LACO</name>
<dbReference type="Pfam" id="PF00583">
    <property type="entry name" value="Acetyltransf_1"/>
    <property type="match status" value="1"/>
</dbReference>
<dbReference type="InterPro" id="IPR051556">
    <property type="entry name" value="N-term/lysine_N-AcTrnsfr"/>
</dbReference>